<dbReference type="PANTHER" id="PTHR31527:SF0">
    <property type="entry name" value="RE64534P"/>
    <property type="match status" value="1"/>
</dbReference>
<dbReference type="AlphaFoldDB" id="A0A1S1Z0J3"/>
<reference evidence="2 3" key="1">
    <citation type="journal article" date="2012" name="Int. J. Syst. Evol. Microbiol.">
        <title>Flammeovirga pacifica sp. nov., isolated from deep-sea sediment.</title>
        <authorList>
            <person name="Xu H."/>
            <person name="Fu Y."/>
            <person name="Yang N."/>
            <person name="Ding Z."/>
            <person name="Lai Q."/>
            <person name="Zeng R."/>
        </authorList>
    </citation>
    <scope>NUCLEOTIDE SEQUENCE [LARGE SCALE GENOMIC DNA]</scope>
    <source>
        <strain evidence="3">DSM 24597 / LMG 26175 / WPAGA1</strain>
    </source>
</reference>
<protein>
    <recommendedName>
        <fullName evidence="1">DUF1989 domain-containing protein</fullName>
    </recommendedName>
</protein>
<evidence type="ECO:0000313" key="2">
    <source>
        <dbReference type="EMBL" id="OHX66772.1"/>
    </source>
</evidence>
<dbReference type="PANTHER" id="PTHR31527">
    <property type="entry name" value="RE64534P"/>
    <property type="match status" value="1"/>
</dbReference>
<evidence type="ECO:0000313" key="3">
    <source>
        <dbReference type="Proteomes" id="UP000179797"/>
    </source>
</evidence>
<comment type="caution">
    <text evidence="2">The sequence shown here is derived from an EMBL/GenBank/DDBJ whole genome shotgun (WGS) entry which is preliminary data.</text>
</comment>
<keyword evidence="3" id="KW-1185">Reference proteome</keyword>
<dbReference type="Pfam" id="PF09347">
    <property type="entry name" value="DUF1989"/>
    <property type="match status" value="1"/>
</dbReference>
<accession>A0A1S1Z0J3</accession>
<proteinExistence type="predicted"/>
<organism evidence="2 3">
    <name type="scientific">Flammeovirga pacifica</name>
    <dbReference type="NCBI Taxonomy" id="915059"/>
    <lineage>
        <taxon>Bacteria</taxon>
        <taxon>Pseudomonadati</taxon>
        <taxon>Bacteroidota</taxon>
        <taxon>Cytophagia</taxon>
        <taxon>Cytophagales</taxon>
        <taxon>Flammeovirgaceae</taxon>
        <taxon>Flammeovirga</taxon>
    </lineage>
</organism>
<dbReference type="STRING" id="915059.NH26_10595"/>
<name>A0A1S1Z0J3_FLAPC</name>
<dbReference type="EMBL" id="JRYR02000001">
    <property type="protein sequence ID" value="OHX66772.1"/>
    <property type="molecule type" value="Genomic_DNA"/>
</dbReference>
<gene>
    <name evidence="2" type="ORF">NH26_10595</name>
</gene>
<evidence type="ECO:0000259" key="1">
    <source>
        <dbReference type="Pfam" id="PF09347"/>
    </source>
</evidence>
<dbReference type="Proteomes" id="UP000179797">
    <property type="component" value="Unassembled WGS sequence"/>
</dbReference>
<dbReference type="InterPro" id="IPR018959">
    <property type="entry name" value="DUF1989"/>
</dbReference>
<dbReference type="OrthoDB" id="9772660at2"/>
<dbReference type="RefSeq" id="WP_044222747.1">
    <property type="nucleotide sequence ID" value="NZ_JRYR02000001.1"/>
</dbReference>
<sequence length="322" mass="36970">MCNQSYNADIDPVEQFARGVNPNVEFYDKVIATKDNKTRKLVYEDIIQPHTGNSFYAKAGQVIRIEQRPHQHNGRTQIADILFFTPDLEQWSDHLSTTAVAGFSPSIYGSLWTQSKYMEKIVTMVADEYPYELLEDPDNNMKVQHMFFAAHCSKEYNMCAYGNEAVHMNSCHENFIQALNRIPAIAAIEDEEERRKKVQFLADRNDLNIFQPNQIIPDEKGVTRGKMFLSPSVPDGTGLEFYCEKDLYLVASNCPYADQNLPFNEAQPNPIYIQVYETGIQPHSEDHLGMVKGDQWEELVYDKFKAGEKDISVRTPESFNNQ</sequence>
<feature type="domain" description="DUF1989" evidence="1">
    <location>
        <begin position="46"/>
        <end position="181"/>
    </location>
</feature>